<dbReference type="OrthoDB" id="9763297at2"/>
<keyword evidence="12" id="KW-1185">Reference proteome</keyword>
<gene>
    <name evidence="10" type="ORF">I6G68_02830</name>
    <name evidence="9" type="ORF">ODY43_02025</name>
</gene>
<dbReference type="PROSITE" id="PS50850">
    <property type="entry name" value="MFS"/>
    <property type="match status" value="1"/>
</dbReference>
<keyword evidence="5 7" id="KW-1133">Transmembrane helix</keyword>
<feature type="transmembrane region" description="Helical" evidence="7">
    <location>
        <begin position="144"/>
        <end position="164"/>
    </location>
</feature>
<evidence type="ECO:0000256" key="3">
    <source>
        <dbReference type="ARBA" id="ARBA00022475"/>
    </source>
</evidence>
<dbReference type="EMBL" id="CP065662">
    <property type="protein sequence ID" value="QPS02021.1"/>
    <property type="molecule type" value="Genomic_DNA"/>
</dbReference>
<keyword evidence="6 7" id="KW-0472">Membrane</keyword>
<evidence type="ECO:0000313" key="9">
    <source>
        <dbReference type="EMBL" id="MCY3052761.1"/>
    </source>
</evidence>
<accession>A0A0X8FFC8</accession>
<comment type="subcellular location">
    <subcellularLocation>
        <location evidence="1">Cell membrane</location>
        <topology evidence="1">Multi-pass membrane protein</topology>
    </subcellularLocation>
</comment>
<evidence type="ECO:0000313" key="11">
    <source>
        <dbReference type="Proteomes" id="UP000594771"/>
    </source>
</evidence>
<feature type="transmembrane region" description="Helical" evidence="7">
    <location>
        <begin position="23"/>
        <end position="42"/>
    </location>
</feature>
<keyword evidence="4 7" id="KW-0812">Transmembrane</keyword>
<sequence length="172" mass="19037">MGDTLYLFAINWFLVSQTQNTALLGKINSISTSILLFSNLLVGPLVDQLNRKKLLIFSDLMSFIACLVCSVLYKDYLADQLILILTSAILSLALAINSPVAKVFTIIQKHSDQEFLGRVFSLLFVFSSLFSPLANVVFGKIIPLIQWQSFTLAGLGVVVVSYSIKKFFFAGE</sequence>
<evidence type="ECO:0000256" key="7">
    <source>
        <dbReference type="SAM" id="Phobius"/>
    </source>
</evidence>
<evidence type="ECO:0000313" key="12">
    <source>
        <dbReference type="Proteomes" id="UP001069145"/>
    </source>
</evidence>
<keyword evidence="2" id="KW-0813">Transport</keyword>
<dbReference type="Proteomes" id="UP000594771">
    <property type="component" value="Chromosome"/>
</dbReference>
<evidence type="ECO:0000256" key="5">
    <source>
        <dbReference type="ARBA" id="ARBA00022989"/>
    </source>
</evidence>
<evidence type="ECO:0000259" key="8">
    <source>
        <dbReference type="PROSITE" id="PS50850"/>
    </source>
</evidence>
<feature type="domain" description="Major facilitator superfamily (MFS) profile" evidence="8">
    <location>
        <begin position="1"/>
        <end position="172"/>
    </location>
</feature>
<dbReference type="Gene3D" id="1.20.1250.20">
    <property type="entry name" value="MFS general substrate transporter like domains"/>
    <property type="match status" value="1"/>
</dbReference>
<feature type="transmembrane region" description="Helical" evidence="7">
    <location>
        <begin position="54"/>
        <end position="74"/>
    </location>
</feature>
<dbReference type="GO" id="GO:0022857">
    <property type="term" value="F:transmembrane transporter activity"/>
    <property type="evidence" value="ECO:0007669"/>
    <property type="project" value="InterPro"/>
</dbReference>
<dbReference type="AlphaFoldDB" id="A0A0X8FFC8"/>
<feature type="transmembrane region" description="Helical" evidence="7">
    <location>
        <begin position="80"/>
        <end position="107"/>
    </location>
</feature>
<dbReference type="GeneID" id="35767014"/>
<reference evidence="9" key="2">
    <citation type="submission" date="2022-09" db="EMBL/GenBank/DDBJ databases">
        <title>Aerococcus urinae taxonomy study.</title>
        <authorList>
            <person name="Christensen J."/>
            <person name="Senneby E."/>
        </authorList>
    </citation>
    <scope>NUCLEOTIDE SEQUENCE</scope>
    <source>
        <strain evidence="9">NLD-066-U95</strain>
    </source>
</reference>
<evidence type="ECO:0000256" key="6">
    <source>
        <dbReference type="ARBA" id="ARBA00023136"/>
    </source>
</evidence>
<evidence type="ECO:0000313" key="10">
    <source>
        <dbReference type="EMBL" id="QPS02021.1"/>
    </source>
</evidence>
<dbReference type="RefSeq" id="WP_060778711.1">
    <property type="nucleotide sequence ID" value="NZ_CAJHLF010000011.1"/>
</dbReference>
<protein>
    <recommendedName>
        <fullName evidence="8">Major facilitator superfamily (MFS) profile domain-containing protein</fullName>
    </recommendedName>
</protein>
<dbReference type="Proteomes" id="UP001069145">
    <property type="component" value="Unassembled WGS sequence"/>
</dbReference>
<evidence type="ECO:0000256" key="2">
    <source>
        <dbReference type="ARBA" id="ARBA00022448"/>
    </source>
</evidence>
<dbReference type="Pfam" id="PF07690">
    <property type="entry name" value="MFS_1"/>
    <property type="match status" value="1"/>
</dbReference>
<dbReference type="KEGG" id="aun:AWM73_07190"/>
<reference evidence="10 11" key="1">
    <citation type="submission" date="2020-12" db="EMBL/GenBank/DDBJ databases">
        <title>FDA dAtabase for Regulatory Grade micrObial Sequences (FDA-ARGOS): Supporting development and validation of Infectious Disease Dx tests.</title>
        <authorList>
            <person name="Sproer C."/>
            <person name="Gronow S."/>
            <person name="Severitt S."/>
            <person name="Schroder I."/>
            <person name="Tallon L."/>
            <person name="Sadzewicz L."/>
            <person name="Zhao X."/>
            <person name="Boylan J."/>
            <person name="Ott S."/>
            <person name="Bowen H."/>
            <person name="Vavikolanu K."/>
            <person name="Mehta A."/>
            <person name="Aluvathingal J."/>
            <person name="Nadendla S."/>
            <person name="Lowell S."/>
            <person name="Myers T."/>
            <person name="Yan Y."/>
            <person name="Sichtig H."/>
        </authorList>
    </citation>
    <scope>NUCLEOTIDE SEQUENCE [LARGE SCALE GENOMIC DNA]</scope>
    <source>
        <strain evidence="10 11">FDAARGOS_911</strain>
    </source>
</reference>
<feature type="transmembrane region" description="Helical" evidence="7">
    <location>
        <begin position="119"/>
        <end position="138"/>
    </location>
</feature>
<dbReference type="PANTHER" id="PTHR23513">
    <property type="entry name" value="INTEGRAL MEMBRANE EFFLUX PROTEIN-RELATED"/>
    <property type="match status" value="1"/>
</dbReference>
<dbReference type="InterPro" id="IPR036259">
    <property type="entry name" value="MFS_trans_sf"/>
</dbReference>
<dbReference type="SUPFAM" id="SSF103473">
    <property type="entry name" value="MFS general substrate transporter"/>
    <property type="match status" value="1"/>
</dbReference>
<dbReference type="PANTHER" id="PTHR23513:SF11">
    <property type="entry name" value="STAPHYLOFERRIN A TRANSPORTER"/>
    <property type="match status" value="1"/>
</dbReference>
<keyword evidence="3" id="KW-1003">Cell membrane</keyword>
<dbReference type="GO" id="GO:0005886">
    <property type="term" value="C:plasma membrane"/>
    <property type="evidence" value="ECO:0007669"/>
    <property type="project" value="UniProtKB-SubCell"/>
</dbReference>
<evidence type="ECO:0000256" key="4">
    <source>
        <dbReference type="ARBA" id="ARBA00022692"/>
    </source>
</evidence>
<name>A0A0X8FFC8_9LACT</name>
<proteinExistence type="predicted"/>
<organism evidence="10 11">
    <name type="scientific">Aerococcus urinae</name>
    <dbReference type="NCBI Taxonomy" id="1376"/>
    <lineage>
        <taxon>Bacteria</taxon>
        <taxon>Bacillati</taxon>
        <taxon>Bacillota</taxon>
        <taxon>Bacilli</taxon>
        <taxon>Lactobacillales</taxon>
        <taxon>Aerococcaceae</taxon>
        <taxon>Aerococcus</taxon>
    </lineage>
</organism>
<dbReference type="EMBL" id="JAOTML010000002">
    <property type="protein sequence ID" value="MCY3052761.1"/>
    <property type="molecule type" value="Genomic_DNA"/>
</dbReference>
<dbReference type="InterPro" id="IPR011701">
    <property type="entry name" value="MFS"/>
</dbReference>
<evidence type="ECO:0000256" key="1">
    <source>
        <dbReference type="ARBA" id="ARBA00004651"/>
    </source>
</evidence>
<dbReference type="InterPro" id="IPR020846">
    <property type="entry name" value="MFS_dom"/>
</dbReference>